<dbReference type="Proteomes" id="UP000179219">
    <property type="component" value="Unassembled WGS sequence"/>
</dbReference>
<dbReference type="AlphaFoldDB" id="A0A1F7X394"/>
<dbReference type="PANTHER" id="PTHR22748:SF6">
    <property type="entry name" value="DNA-(APURINIC OR APYRIMIDINIC SITE) ENDONUCLEASE"/>
    <property type="match status" value="1"/>
</dbReference>
<dbReference type="PROSITE" id="PS51435">
    <property type="entry name" value="AP_NUCLEASE_F1_4"/>
    <property type="match status" value="1"/>
</dbReference>
<proteinExistence type="inferred from homology"/>
<dbReference type="InterPro" id="IPR004808">
    <property type="entry name" value="AP_endonuc_1"/>
</dbReference>
<keyword evidence="4 6" id="KW-0460">Magnesium</keyword>
<evidence type="ECO:0000256" key="1">
    <source>
        <dbReference type="ARBA" id="ARBA00007092"/>
    </source>
</evidence>
<feature type="active site" evidence="5">
    <location>
        <position position="108"/>
    </location>
</feature>
<sequence>MKIISWNVNGLRSVIRKGFFSWLEKENPEILCLQEIKIGERELTFDLLYPKGYHAYFNSAKKKGYSGTAVFTKEEPILVNRRLGFSKFDEEGRYLELKYPQFALINLYIPHGGRDKSKLDYKLKVYELLIKKLSNSSASLGTSQKTNPLILCGDFNVAHEEIDLARPKDNFNNIMFTQDERKCVDKLIFLGLIDSFRELHKEGENYSWWPYRLDARERNLGWRIDYCFVSKYLQSKLKKAFILKDLKSSDHCPVGIDLNATQSLA</sequence>
<comment type="caution">
    <text evidence="9">The sequence shown here is derived from an EMBL/GenBank/DDBJ whole genome shotgun (WGS) entry which is preliminary data.</text>
</comment>
<evidence type="ECO:0000256" key="4">
    <source>
        <dbReference type="ARBA" id="ARBA00022842"/>
    </source>
</evidence>
<feature type="site" description="Transition state stabilizer" evidence="7">
    <location>
        <position position="156"/>
    </location>
</feature>
<comment type="cofactor">
    <cofactor evidence="6">
        <name>Mg(2+)</name>
        <dbReference type="ChEBI" id="CHEBI:18420"/>
    </cofactor>
    <cofactor evidence="6">
        <name>Mn(2+)</name>
        <dbReference type="ChEBI" id="CHEBI:29035"/>
    </cofactor>
    <text evidence="6">Probably binds two magnesium or manganese ions per subunit.</text>
</comment>
<evidence type="ECO:0000256" key="6">
    <source>
        <dbReference type="PIRSR" id="PIRSR604808-2"/>
    </source>
</evidence>
<dbReference type="Pfam" id="PF03372">
    <property type="entry name" value="Exo_endo_phos"/>
    <property type="match status" value="1"/>
</dbReference>
<keyword evidence="3" id="KW-0378">Hydrolase</keyword>
<feature type="binding site" evidence="6">
    <location>
        <position position="7"/>
    </location>
    <ligand>
        <name>Mg(2+)</name>
        <dbReference type="ChEBI" id="CHEBI:18420"/>
        <label>1</label>
    </ligand>
</feature>
<dbReference type="NCBIfam" id="TIGR00195">
    <property type="entry name" value="exoDNase_III"/>
    <property type="match status" value="1"/>
</dbReference>
<dbReference type="GO" id="GO:0003906">
    <property type="term" value="F:DNA-(apurinic or apyrimidinic site) endonuclease activity"/>
    <property type="evidence" value="ECO:0007669"/>
    <property type="project" value="TreeGrafter"/>
</dbReference>
<keyword evidence="6" id="KW-0464">Manganese</keyword>
<dbReference type="SUPFAM" id="SSF56219">
    <property type="entry name" value="DNase I-like"/>
    <property type="match status" value="1"/>
</dbReference>
<evidence type="ECO:0000256" key="2">
    <source>
        <dbReference type="ARBA" id="ARBA00022723"/>
    </source>
</evidence>
<feature type="site" description="Important for catalytic activity" evidence="7">
    <location>
        <position position="225"/>
    </location>
</feature>
<feature type="site" description="Interaction with DNA substrate" evidence="7">
    <location>
        <position position="251"/>
    </location>
</feature>
<dbReference type="CDD" id="cd09073">
    <property type="entry name" value="ExoIII_AP-endo"/>
    <property type="match status" value="1"/>
</dbReference>
<comment type="similarity">
    <text evidence="1">Belongs to the DNA repair enzymes AP/ExoA family.</text>
</comment>
<dbReference type="NCBIfam" id="TIGR00633">
    <property type="entry name" value="xth"/>
    <property type="match status" value="1"/>
</dbReference>
<feature type="binding site" evidence="6">
    <location>
        <position position="154"/>
    </location>
    <ligand>
        <name>Mg(2+)</name>
        <dbReference type="ChEBI" id="CHEBI:18420"/>
        <label>1</label>
    </ligand>
</feature>
<feature type="domain" description="Endonuclease/exonuclease/phosphatase" evidence="8">
    <location>
        <begin position="4"/>
        <end position="251"/>
    </location>
</feature>
<dbReference type="InterPro" id="IPR036691">
    <property type="entry name" value="Endo/exonu/phosph_ase_sf"/>
</dbReference>
<feature type="binding site" evidence="6">
    <location>
        <position position="156"/>
    </location>
    <ligand>
        <name>Mg(2+)</name>
        <dbReference type="ChEBI" id="CHEBI:18420"/>
        <label>1</label>
    </ligand>
</feature>
<accession>A0A1F7X394</accession>
<feature type="binding site" evidence="6">
    <location>
        <position position="35"/>
    </location>
    <ligand>
        <name>Mg(2+)</name>
        <dbReference type="ChEBI" id="CHEBI:18420"/>
        <label>1</label>
    </ligand>
</feature>
<dbReference type="EMBL" id="MGFP01000021">
    <property type="protein sequence ID" value="OGM09546.1"/>
    <property type="molecule type" value="Genomic_DNA"/>
</dbReference>
<protein>
    <submittedName>
        <fullName evidence="9">Exodeoxyribonuclease III</fullName>
    </submittedName>
</protein>
<evidence type="ECO:0000256" key="7">
    <source>
        <dbReference type="PIRSR" id="PIRSR604808-3"/>
    </source>
</evidence>
<dbReference type="InterPro" id="IPR005135">
    <property type="entry name" value="Endo/exonuclease/phosphatase"/>
</dbReference>
<name>A0A1F7X394_9BACT</name>
<evidence type="ECO:0000256" key="5">
    <source>
        <dbReference type="PIRSR" id="PIRSR604808-1"/>
    </source>
</evidence>
<feature type="active site" description="Proton donor/acceptor" evidence="5">
    <location>
        <position position="154"/>
    </location>
</feature>
<feature type="binding site" evidence="6">
    <location>
        <position position="250"/>
    </location>
    <ligand>
        <name>Mg(2+)</name>
        <dbReference type="ChEBI" id="CHEBI:18420"/>
        <label>1</label>
    </ligand>
</feature>
<evidence type="ECO:0000313" key="10">
    <source>
        <dbReference type="Proteomes" id="UP000179219"/>
    </source>
</evidence>
<gene>
    <name evidence="9" type="ORF">A2159_00140</name>
</gene>
<dbReference type="Gene3D" id="3.60.10.10">
    <property type="entry name" value="Endonuclease/exonuclease/phosphatase"/>
    <property type="match status" value="1"/>
</dbReference>
<keyword evidence="2 6" id="KW-0479">Metal-binding</keyword>
<dbReference type="PANTHER" id="PTHR22748">
    <property type="entry name" value="AP ENDONUCLEASE"/>
    <property type="match status" value="1"/>
</dbReference>
<reference evidence="9 10" key="1">
    <citation type="journal article" date="2016" name="Nat. Commun.">
        <title>Thousands of microbial genomes shed light on interconnected biogeochemical processes in an aquifer system.</title>
        <authorList>
            <person name="Anantharaman K."/>
            <person name="Brown C.T."/>
            <person name="Hug L.A."/>
            <person name="Sharon I."/>
            <person name="Castelle C.J."/>
            <person name="Probst A.J."/>
            <person name="Thomas B.C."/>
            <person name="Singh A."/>
            <person name="Wilkins M.J."/>
            <person name="Karaoz U."/>
            <person name="Brodie E.L."/>
            <person name="Williams K.H."/>
            <person name="Hubbard S.S."/>
            <person name="Banfield J.F."/>
        </authorList>
    </citation>
    <scope>NUCLEOTIDE SEQUENCE [LARGE SCALE GENOMIC DNA]</scope>
</reference>
<evidence type="ECO:0000259" key="8">
    <source>
        <dbReference type="Pfam" id="PF03372"/>
    </source>
</evidence>
<evidence type="ECO:0000313" key="9">
    <source>
        <dbReference type="EMBL" id="OGM09546.1"/>
    </source>
</evidence>
<dbReference type="GO" id="GO:0008081">
    <property type="term" value="F:phosphoric diester hydrolase activity"/>
    <property type="evidence" value="ECO:0007669"/>
    <property type="project" value="TreeGrafter"/>
</dbReference>
<feature type="binding site" evidence="6">
    <location>
        <position position="251"/>
    </location>
    <ligand>
        <name>Mg(2+)</name>
        <dbReference type="ChEBI" id="CHEBI:18420"/>
        <label>1</label>
    </ligand>
</feature>
<evidence type="ECO:0000256" key="3">
    <source>
        <dbReference type="ARBA" id="ARBA00022801"/>
    </source>
</evidence>
<organism evidence="9 10">
    <name type="scientific">Candidatus Woesebacteria bacterium RBG_13_34_9</name>
    <dbReference type="NCBI Taxonomy" id="1802477"/>
    <lineage>
        <taxon>Bacteria</taxon>
        <taxon>Candidatus Woeseibacteriota</taxon>
    </lineage>
</organism>
<dbReference type="GO" id="GO:0008311">
    <property type="term" value="F:double-stranded DNA 3'-5' DNA exonuclease activity"/>
    <property type="evidence" value="ECO:0007669"/>
    <property type="project" value="TreeGrafter"/>
</dbReference>
<dbReference type="GO" id="GO:0046872">
    <property type="term" value="F:metal ion binding"/>
    <property type="evidence" value="ECO:0007669"/>
    <property type="project" value="UniProtKB-KW"/>
</dbReference>
<feature type="active site" description="Proton acceptor" evidence="5">
    <location>
        <position position="251"/>
    </location>
</feature>
<dbReference type="GO" id="GO:0006284">
    <property type="term" value="P:base-excision repair"/>
    <property type="evidence" value="ECO:0007669"/>
    <property type="project" value="TreeGrafter"/>
</dbReference>